<name>A0A0B0PJT0_GOSAR</name>
<gene>
    <name evidence="1" type="ORF">F383_07051</name>
</gene>
<dbReference type="EMBL" id="KN431508">
    <property type="protein sequence ID" value="KHG25162.1"/>
    <property type="molecule type" value="Genomic_DNA"/>
</dbReference>
<sequence length="48" mass="5305">MSLGNHVLCDLMCYVIYVNPGAGHVRPTDGWVVWHVLQIPGSLCEQPV</sequence>
<proteinExistence type="predicted"/>
<dbReference type="Proteomes" id="UP000032142">
    <property type="component" value="Unassembled WGS sequence"/>
</dbReference>
<accession>A0A0B0PJT0</accession>
<reference evidence="2" key="1">
    <citation type="submission" date="2014-09" db="EMBL/GenBank/DDBJ databases">
        <authorList>
            <person name="Mudge J."/>
            <person name="Ramaraj T."/>
            <person name="Lindquist I.E."/>
            <person name="Bharti A.K."/>
            <person name="Sundararajan A."/>
            <person name="Cameron C.T."/>
            <person name="Woodward J.E."/>
            <person name="May G.D."/>
            <person name="Brubaker C."/>
            <person name="Broadhvest J."/>
            <person name="Wilkins T.A."/>
        </authorList>
    </citation>
    <scope>NUCLEOTIDE SEQUENCE</scope>
    <source>
        <strain evidence="2">cv. AKA8401</strain>
    </source>
</reference>
<dbReference type="AlphaFoldDB" id="A0A0B0PJT0"/>
<keyword evidence="2" id="KW-1185">Reference proteome</keyword>
<organism evidence="1 2">
    <name type="scientific">Gossypium arboreum</name>
    <name type="common">Tree cotton</name>
    <name type="synonym">Gossypium nanking</name>
    <dbReference type="NCBI Taxonomy" id="29729"/>
    <lineage>
        <taxon>Eukaryota</taxon>
        <taxon>Viridiplantae</taxon>
        <taxon>Streptophyta</taxon>
        <taxon>Embryophyta</taxon>
        <taxon>Tracheophyta</taxon>
        <taxon>Spermatophyta</taxon>
        <taxon>Magnoliopsida</taxon>
        <taxon>eudicotyledons</taxon>
        <taxon>Gunneridae</taxon>
        <taxon>Pentapetalae</taxon>
        <taxon>rosids</taxon>
        <taxon>malvids</taxon>
        <taxon>Malvales</taxon>
        <taxon>Malvaceae</taxon>
        <taxon>Malvoideae</taxon>
        <taxon>Gossypium</taxon>
    </lineage>
</organism>
<evidence type="ECO:0000313" key="2">
    <source>
        <dbReference type="Proteomes" id="UP000032142"/>
    </source>
</evidence>
<evidence type="ECO:0000313" key="1">
    <source>
        <dbReference type="EMBL" id="KHG25162.1"/>
    </source>
</evidence>
<protein>
    <submittedName>
        <fullName evidence="1">Uncharacterized protein</fullName>
    </submittedName>
</protein>